<dbReference type="VEuPathDB" id="TrichDB:TRFO_39094"/>
<dbReference type="RefSeq" id="XP_068347854.1">
    <property type="nucleotide sequence ID" value="XM_068512444.1"/>
</dbReference>
<dbReference type="PANTHER" id="PTHR10177">
    <property type="entry name" value="CYCLINS"/>
    <property type="match status" value="1"/>
</dbReference>
<feature type="domain" description="Cyclin-like" evidence="6">
    <location>
        <begin position="93"/>
        <end position="177"/>
    </location>
</feature>
<keyword evidence="3 5" id="KW-0195">Cyclin</keyword>
<dbReference type="GeneID" id="94847148"/>
<evidence type="ECO:0000259" key="6">
    <source>
        <dbReference type="SMART" id="SM00385"/>
    </source>
</evidence>
<dbReference type="GO" id="GO:0005829">
    <property type="term" value="C:cytosol"/>
    <property type="evidence" value="ECO:0007669"/>
    <property type="project" value="UniProtKB-ARBA"/>
</dbReference>
<evidence type="ECO:0000259" key="7">
    <source>
        <dbReference type="SMART" id="SM01332"/>
    </source>
</evidence>
<dbReference type="SUPFAM" id="SSF47954">
    <property type="entry name" value="Cyclin-like"/>
    <property type="match status" value="2"/>
</dbReference>
<organism evidence="8 9">
    <name type="scientific">Tritrichomonas foetus</name>
    <dbReference type="NCBI Taxonomy" id="1144522"/>
    <lineage>
        <taxon>Eukaryota</taxon>
        <taxon>Metamonada</taxon>
        <taxon>Parabasalia</taxon>
        <taxon>Tritrichomonadida</taxon>
        <taxon>Tritrichomonadidae</taxon>
        <taxon>Tritrichomonas</taxon>
    </lineage>
</organism>
<evidence type="ECO:0000256" key="1">
    <source>
        <dbReference type="ARBA" id="ARBA00006955"/>
    </source>
</evidence>
<evidence type="ECO:0000256" key="5">
    <source>
        <dbReference type="RuleBase" id="RU000383"/>
    </source>
</evidence>
<evidence type="ECO:0000256" key="3">
    <source>
        <dbReference type="ARBA" id="ARBA00023127"/>
    </source>
</evidence>
<accession>A0A1J4JBB1</accession>
<comment type="similarity">
    <text evidence="1">Belongs to the cyclin family. Cyclin AB subfamily.</text>
</comment>
<dbReference type="InterPro" id="IPR013763">
    <property type="entry name" value="Cyclin-like_dom"/>
</dbReference>
<feature type="domain" description="Cyclin-like" evidence="6">
    <location>
        <begin position="190"/>
        <end position="271"/>
    </location>
</feature>
<keyword evidence="4" id="KW-0131">Cell cycle</keyword>
<dbReference type="AlphaFoldDB" id="A0A1J4JBB1"/>
<reference evidence="8" key="1">
    <citation type="submission" date="2016-10" db="EMBL/GenBank/DDBJ databases">
        <authorList>
            <person name="Benchimol M."/>
            <person name="Almeida L.G."/>
            <person name="Vasconcelos A.T."/>
            <person name="Perreira-Neves A."/>
            <person name="Rosa I.A."/>
            <person name="Tasca T."/>
            <person name="Bogo M.R."/>
            <person name="de Souza W."/>
        </authorList>
    </citation>
    <scope>NUCLEOTIDE SEQUENCE [LARGE SCALE GENOMIC DNA]</scope>
    <source>
        <strain evidence="8">K</strain>
    </source>
</reference>
<evidence type="ECO:0000256" key="4">
    <source>
        <dbReference type="ARBA" id="ARBA00023306"/>
    </source>
</evidence>
<proteinExistence type="inferred from homology"/>
<dbReference type="Pfam" id="PF00134">
    <property type="entry name" value="Cyclin_N"/>
    <property type="match status" value="1"/>
</dbReference>
<evidence type="ECO:0000313" key="9">
    <source>
        <dbReference type="Proteomes" id="UP000179807"/>
    </source>
</evidence>
<dbReference type="OrthoDB" id="5590282at2759"/>
<name>A0A1J4JBB1_9EUKA</name>
<dbReference type="GO" id="GO:0051301">
    <property type="term" value="P:cell division"/>
    <property type="evidence" value="ECO:0007669"/>
    <property type="project" value="UniProtKB-KW"/>
</dbReference>
<dbReference type="GO" id="GO:0044772">
    <property type="term" value="P:mitotic cell cycle phase transition"/>
    <property type="evidence" value="ECO:0007669"/>
    <property type="project" value="InterPro"/>
</dbReference>
<feature type="domain" description="Cyclin C-terminal" evidence="7">
    <location>
        <begin position="186"/>
        <end position="302"/>
    </location>
</feature>
<dbReference type="InterPro" id="IPR046965">
    <property type="entry name" value="Cyclin_A/B-like"/>
</dbReference>
<keyword evidence="9" id="KW-1185">Reference proteome</keyword>
<dbReference type="Gene3D" id="1.10.472.10">
    <property type="entry name" value="Cyclin-like"/>
    <property type="match status" value="2"/>
</dbReference>
<gene>
    <name evidence="8" type="ORF">TRFO_39094</name>
</gene>
<dbReference type="Proteomes" id="UP000179807">
    <property type="component" value="Unassembled WGS sequence"/>
</dbReference>
<dbReference type="EMBL" id="MLAK01001295">
    <property type="protein sequence ID" value="OHS94717.1"/>
    <property type="molecule type" value="Genomic_DNA"/>
</dbReference>
<sequence length="309" mass="35449">MIAGLPSFHVQTFDIENTKPSRQENVTSYKLQQIPVFPFIDISFGNPFDPQDICEYDPIIYHEMRKDECQICSNLKEFAPQEILPVDRACLIDWMCRLNFKCQLSTNTLFVATSIVDKIFRKISIPKKDLLLIGCASMLIASKSEDVVPISIEQIMILSENSFRKSDLAQTEPKVLEAIDYSLIFPTSYIFLNLFLRANEQSRETILFSKYVLELCLTSVDFLTIKPSAVAATAIAITRLIGGVIPWTAELQHYTQYTFTELIPYVRIVHAILLQENRVESQFMKRKYGSDPYLNIARVQIPPKLPYID</sequence>
<dbReference type="SMART" id="SM00385">
    <property type="entry name" value="CYCLIN"/>
    <property type="match status" value="2"/>
</dbReference>
<dbReference type="InterPro" id="IPR006671">
    <property type="entry name" value="Cyclin_N"/>
</dbReference>
<dbReference type="InterPro" id="IPR004367">
    <property type="entry name" value="Cyclin_C-dom"/>
</dbReference>
<evidence type="ECO:0000313" key="8">
    <source>
        <dbReference type="EMBL" id="OHS94717.1"/>
    </source>
</evidence>
<dbReference type="InterPro" id="IPR036915">
    <property type="entry name" value="Cyclin-like_sf"/>
</dbReference>
<dbReference type="GO" id="GO:0016538">
    <property type="term" value="F:cyclin-dependent protein serine/threonine kinase regulator activity"/>
    <property type="evidence" value="ECO:0007669"/>
    <property type="project" value="InterPro"/>
</dbReference>
<dbReference type="SMART" id="SM01332">
    <property type="entry name" value="Cyclin_C"/>
    <property type="match status" value="1"/>
</dbReference>
<dbReference type="InterPro" id="IPR039361">
    <property type="entry name" value="Cyclin"/>
</dbReference>
<dbReference type="PIRSF" id="PIRSF001771">
    <property type="entry name" value="Cyclin_A_B_D_E"/>
    <property type="match status" value="1"/>
</dbReference>
<protein>
    <submittedName>
        <fullName evidence="8">Cyclin, N-terminal domain containing protein</fullName>
    </submittedName>
</protein>
<dbReference type="Pfam" id="PF02984">
    <property type="entry name" value="Cyclin_C"/>
    <property type="match status" value="1"/>
</dbReference>
<dbReference type="FunFam" id="1.10.472.10:FF:000198">
    <property type="entry name" value="G2/mitotic-specific cyclin-B1"/>
    <property type="match status" value="1"/>
</dbReference>
<keyword evidence="2" id="KW-0132">Cell division</keyword>
<comment type="caution">
    <text evidence="8">The sequence shown here is derived from an EMBL/GenBank/DDBJ whole genome shotgun (WGS) entry which is preliminary data.</text>
</comment>
<evidence type="ECO:0000256" key="2">
    <source>
        <dbReference type="ARBA" id="ARBA00022618"/>
    </source>
</evidence>